<gene>
    <name evidence="4" type="ORF">GCM10010302_33190</name>
</gene>
<dbReference type="EMBL" id="BAAABV010000016">
    <property type="protein sequence ID" value="GAA0291966.1"/>
    <property type="molecule type" value="Genomic_DNA"/>
</dbReference>
<keyword evidence="5" id="KW-1185">Reference proteome</keyword>
<evidence type="ECO:0000259" key="3">
    <source>
        <dbReference type="Pfam" id="PF02638"/>
    </source>
</evidence>
<evidence type="ECO:0000313" key="4">
    <source>
        <dbReference type="EMBL" id="GAA0291966.1"/>
    </source>
</evidence>
<keyword evidence="1 2" id="KW-0732">Signal</keyword>
<dbReference type="SUPFAM" id="SSF51445">
    <property type="entry name" value="(Trans)glycosidases"/>
    <property type="match status" value="1"/>
</dbReference>
<proteinExistence type="predicted"/>
<dbReference type="PANTHER" id="PTHR43405">
    <property type="entry name" value="GLYCOSYL HYDROLASE DIGH"/>
    <property type="match status" value="1"/>
</dbReference>
<dbReference type="InterPro" id="IPR003790">
    <property type="entry name" value="GHL10"/>
</dbReference>
<feature type="chain" id="PRO_5045586846" evidence="2">
    <location>
        <begin position="29"/>
        <end position="430"/>
    </location>
</feature>
<dbReference type="Gene3D" id="3.20.20.80">
    <property type="entry name" value="Glycosidases"/>
    <property type="match status" value="1"/>
</dbReference>
<protein>
    <submittedName>
        <fullName evidence="4">Family 10 glycosylhydrolase</fullName>
    </submittedName>
</protein>
<reference evidence="4 5" key="1">
    <citation type="journal article" date="2019" name="Int. J. Syst. Evol. Microbiol.">
        <title>The Global Catalogue of Microorganisms (GCM) 10K type strain sequencing project: providing services to taxonomists for standard genome sequencing and annotation.</title>
        <authorList>
            <consortium name="The Broad Institute Genomics Platform"/>
            <consortium name="The Broad Institute Genome Sequencing Center for Infectious Disease"/>
            <person name="Wu L."/>
            <person name="Ma J."/>
        </authorList>
    </citation>
    <scope>NUCLEOTIDE SEQUENCE [LARGE SCALE GENOMIC DNA]</scope>
    <source>
        <strain evidence="4 5">JCM 4505</strain>
    </source>
</reference>
<dbReference type="Pfam" id="PF02638">
    <property type="entry name" value="GHL10"/>
    <property type="match status" value="1"/>
</dbReference>
<feature type="domain" description="Glycosyl hydrolase-like 10" evidence="3">
    <location>
        <begin position="59"/>
        <end position="377"/>
    </location>
</feature>
<evidence type="ECO:0000313" key="5">
    <source>
        <dbReference type="Proteomes" id="UP001501867"/>
    </source>
</evidence>
<dbReference type="InterPro" id="IPR017853">
    <property type="entry name" value="GH"/>
</dbReference>
<evidence type="ECO:0000256" key="2">
    <source>
        <dbReference type="SAM" id="SignalP"/>
    </source>
</evidence>
<name>A0ABN0VEC6_9ACTN</name>
<comment type="caution">
    <text evidence="4">The sequence shown here is derived from an EMBL/GenBank/DDBJ whole genome shotgun (WGS) entry which is preliminary data.</text>
</comment>
<dbReference type="InterPro" id="IPR006311">
    <property type="entry name" value="TAT_signal"/>
</dbReference>
<sequence>MAYIGRRGLLAGAAGALAAAAGAGPAEAAAGRAGAAAGPARAPGRAAGGGGAGRAAAREFRGMWIATVQNVDWPSASGLAAREQRAELIALLDTAVRRRLNAVVLQVRPAADSFWPSAREPWSQWLTGAQGKDPGWDPLGTAVAEAHARGLELHAWFNPYRVANHGDPSRLSAGHPARRNPDWVVPYGGKLYYNPGLPQVRAFVQEAMLDAVSRYPVDGVHWDDYFYPYPVEGEYFDDDDAYAEYGASFGSRAAWRRHNTDMLVSEMSRRLRQVRPAARFGVSPFAVWRNRDTDPLGSPTRAGVQTYDDLYADTRKWVTEGWLDYIVPQAYWQIGHPQADYAAIVPWWARTVAGTGVDLYVGEALYRCDAQSSTPAWRDPAELSRHLTLAKKYAEVRGHVYFSAKQVAADPNGAMARVVADHYQAVAAPR</sequence>
<dbReference type="InterPro" id="IPR052177">
    <property type="entry name" value="Divisome_Glycosyl_Hydrolase"/>
</dbReference>
<dbReference type="Proteomes" id="UP001501867">
    <property type="component" value="Unassembled WGS sequence"/>
</dbReference>
<dbReference type="PROSITE" id="PS51318">
    <property type="entry name" value="TAT"/>
    <property type="match status" value="1"/>
</dbReference>
<evidence type="ECO:0000256" key="1">
    <source>
        <dbReference type="ARBA" id="ARBA00022729"/>
    </source>
</evidence>
<dbReference type="PANTHER" id="PTHR43405:SF1">
    <property type="entry name" value="GLYCOSYL HYDROLASE DIGH"/>
    <property type="match status" value="1"/>
</dbReference>
<accession>A0ABN0VEC6</accession>
<feature type="signal peptide" evidence="2">
    <location>
        <begin position="1"/>
        <end position="28"/>
    </location>
</feature>
<organism evidence="4 5">
    <name type="scientific">Streptomyces polychromogenes</name>
    <dbReference type="NCBI Taxonomy" id="67342"/>
    <lineage>
        <taxon>Bacteria</taxon>
        <taxon>Bacillati</taxon>
        <taxon>Actinomycetota</taxon>
        <taxon>Actinomycetes</taxon>
        <taxon>Kitasatosporales</taxon>
        <taxon>Streptomycetaceae</taxon>
        <taxon>Streptomyces</taxon>
    </lineage>
</organism>
<dbReference type="RefSeq" id="WP_344159136.1">
    <property type="nucleotide sequence ID" value="NZ_BAAABV010000016.1"/>
</dbReference>